<dbReference type="InterPro" id="IPR046360">
    <property type="entry name" value="T-box_DNA-bd"/>
</dbReference>
<feature type="domain" description="T-box" evidence="7">
    <location>
        <begin position="154"/>
        <end position="335"/>
    </location>
</feature>
<dbReference type="PANTHER" id="PTHR11267:SF181">
    <property type="entry name" value="OPTOMOTOR-BLIND PROTEIN"/>
    <property type="match status" value="1"/>
</dbReference>
<dbReference type="Pfam" id="PF00907">
    <property type="entry name" value="T-box"/>
    <property type="match status" value="1"/>
</dbReference>
<dbReference type="PROSITE" id="PS50252">
    <property type="entry name" value="TBOX_3"/>
    <property type="match status" value="1"/>
</dbReference>
<protein>
    <recommendedName>
        <fullName evidence="7">T-box domain-containing protein</fullName>
    </recommendedName>
</protein>
<keyword evidence="4" id="KW-0804">Transcription</keyword>
<dbReference type="Proteomes" id="UP001159427">
    <property type="component" value="Unassembled WGS sequence"/>
</dbReference>
<dbReference type="InterPro" id="IPR018186">
    <property type="entry name" value="TF_T-box_CS"/>
</dbReference>
<reference evidence="8 9" key="1">
    <citation type="submission" date="2022-05" db="EMBL/GenBank/DDBJ databases">
        <authorList>
            <consortium name="Genoscope - CEA"/>
            <person name="William W."/>
        </authorList>
    </citation>
    <scope>NUCLEOTIDE SEQUENCE [LARGE SCALE GENOMIC DNA]</scope>
</reference>
<keyword evidence="5 6" id="KW-0539">Nucleus</keyword>
<evidence type="ECO:0000313" key="9">
    <source>
        <dbReference type="Proteomes" id="UP001159427"/>
    </source>
</evidence>
<comment type="caution">
    <text evidence="8">The sequence shown here is derived from an EMBL/GenBank/DDBJ whole genome shotgun (WGS) entry which is preliminary data.</text>
</comment>
<name>A0ABN8MB82_9CNID</name>
<dbReference type="SMART" id="SM00425">
    <property type="entry name" value="TBOX"/>
    <property type="match status" value="1"/>
</dbReference>
<proteinExistence type="predicted"/>
<evidence type="ECO:0000256" key="6">
    <source>
        <dbReference type="PROSITE-ProRule" id="PRU00201"/>
    </source>
</evidence>
<keyword evidence="9" id="KW-1185">Reference proteome</keyword>
<keyword evidence="3 6" id="KW-0238">DNA-binding</keyword>
<dbReference type="CDD" id="cd00182">
    <property type="entry name" value="T-box"/>
    <property type="match status" value="1"/>
</dbReference>
<sequence length="353" mass="40457">MSQRAEDSENLSPKAAAFSIASLLTNDLQGNSNASRTREMNPPLTVYTERENCWTGHKNDLSAHKAMSCAPTKEECESYSIQSILNGEYPRGDKYADGNVKREMEKNVSNSDPLHQLAACCDLVRTIDTLKDPTSLLSPQMRILDVQREVQVAMQQSDLWWKFYACGTEMVITRTGRRMFPTLALSFLGMDPRRYYSVHVDIVPVDGYAYTFVNNIWQVNGMASEMHALPYIQSYQADEVAHTGLYWMKNGVDFKKVRLTNRRVGPFKDGELHLSPNRKYQPRIHVVEETEEGAKVSCSTYVFPETTFIAVTTYQNEELIQMKIDHNPFAKGFRDKGSRYVNIKFFMIFFKDK</sequence>
<dbReference type="InterPro" id="IPR036960">
    <property type="entry name" value="T-box_sf"/>
</dbReference>
<dbReference type="InterPro" id="IPR008967">
    <property type="entry name" value="p53-like_TF_DNA-bd_sf"/>
</dbReference>
<dbReference type="PROSITE" id="PS01283">
    <property type="entry name" value="TBOX_1"/>
    <property type="match status" value="1"/>
</dbReference>
<evidence type="ECO:0000259" key="7">
    <source>
        <dbReference type="PROSITE" id="PS50252"/>
    </source>
</evidence>
<dbReference type="EMBL" id="CALNXI010000334">
    <property type="protein sequence ID" value="CAH3025039.1"/>
    <property type="molecule type" value="Genomic_DNA"/>
</dbReference>
<dbReference type="PRINTS" id="PR00937">
    <property type="entry name" value="TBOX"/>
</dbReference>
<accession>A0ABN8MB82</accession>
<organism evidence="8 9">
    <name type="scientific">Porites evermanni</name>
    <dbReference type="NCBI Taxonomy" id="104178"/>
    <lineage>
        <taxon>Eukaryota</taxon>
        <taxon>Metazoa</taxon>
        <taxon>Cnidaria</taxon>
        <taxon>Anthozoa</taxon>
        <taxon>Hexacorallia</taxon>
        <taxon>Scleractinia</taxon>
        <taxon>Fungiina</taxon>
        <taxon>Poritidae</taxon>
        <taxon>Porites</taxon>
    </lineage>
</organism>
<dbReference type="InterPro" id="IPR001699">
    <property type="entry name" value="TF_T-box"/>
</dbReference>
<evidence type="ECO:0000313" key="8">
    <source>
        <dbReference type="EMBL" id="CAH3025039.1"/>
    </source>
</evidence>
<evidence type="ECO:0000256" key="2">
    <source>
        <dbReference type="ARBA" id="ARBA00023015"/>
    </source>
</evidence>
<evidence type="ECO:0000256" key="5">
    <source>
        <dbReference type="ARBA" id="ARBA00023242"/>
    </source>
</evidence>
<evidence type="ECO:0000256" key="1">
    <source>
        <dbReference type="ARBA" id="ARBA00004123"/>
    </source>
</evidence>
<comment type="subcellular location">
    <subcellularLocation>
        <location evidence="1 6">Nucleus</location>
    </subcellularLocation>
</comment>
<comment type="caution">
    <text evidence="6">Lacks conserved residue(s) required for the propagation of feature annotation.</text>
</comment>
<dbReference type="SUPFAM" id="SSF49417">
    <property type="entry name" value="p53-like transcription factors"/>
    <property type="match status" value="1"/>
</dbReference>
<keyword evidence="2" id="KW-0805">Transcription regulation</keyword>
<evidence type="ECO:0000256" key="3">
    <source>
        <dbReference type="ARBA" id="ARBA00023125"/>
    </source>
</evidence>
<dbReference type="PANTHER" id="PTHR11267">
    <property type="entry name" value="T-BOX PROTEIN-RELATED"/>
    <property type="match status" value="1"/>
</dbReference>
<evidence type="ECO:0000256" key="4">
    <source>
        <dbReference type="ARBA" id="ARBA00023163"/>
    </source>
</evidence>
<gene>
    <name evidence="8" type="ORF">PEVE_00024898</name>
</gene>
<dbReference type="Gene3D" id="2.60.40.820">
    <property type="entry name" value="Transcription factor, T-box"/>
    <property type="match status" value="1"/>
</dbReference>